<comment type="caution">
    <text evidence="1">The sequence shown here is derived from an EMBL/GenBank/DDBJ whole genome shotgun (WGS) entry which is preliminary data.</text>
</comment>
<dbReference type="Proteomes" id="UP000324222">
    <property type="component" value="Unassembled WGS sequence"/>
</dbReference>
<keyword evidence="2" id="KW-1185">Reference proteome</keyword>
<evidence type="ECO:0000313" key="1">
    <source>
        <dbReference type="EMBL" id="MPC88812.1"/>
    </source>
</evidence>
<sequence>MTHSTEQKLGQLRHSKHFLIPQIIAAWLPLAGTLTNQLRDESDGISQRRPPWHIGTIHALGSDGSPSAWVQIGELNGRTFFKDLFTSDVGNQLSRAGK</sequence>
<dbReference type="AlphaFoldDB" id="A0A5B7IXX3"/>
<gene>
    <name evidence="1" type="ORF">E2C01_083733</name>
</gene>
<name>A0A5B7IXX3_PORTR</name>
<reference evidence="1 2" key="1">
    <citation type="submission" date="2019-05" db="EMBL/GenBank/DDBJ databases">
        <title>Another draft genome of Portunus trituberculatus and its Hox gene families provides insights of decapod evolution.</title>
        <authorList>
            <person name="Jeong J.-H."/>
            <person name="Song I."/>
            <person name="Kim S."/>
            <person name="Choi T."/>
            <person name="Kim D."/>
            <person name="Ryu S."/>
            <person name="Kim W."/>
        </authorList>
    </citation>
    <scope>NUCLEOTIDE SEQUENCE [LARGE SCALE GENOMIC DNA]</scope>
    <source>
        <tissue evidence="1">Muscle</tissue>
    </source>
</reference>
<proteinExistence type="predicted"/>
<organism evidence="1 2">
    <name type="scientific">Portunus trituberculatus</name>
    <name type="common">Swimming crab</name>
    <name type="synonym">Neptunus trituberculatus</name>
    <dbReference type="NCBI Taxonomy" id="210409"/>
    <lineage>
        <taxon>Eukaryota</taxon>
        <taxon>Metazoa</taxon>
        <taxon>Ecdysozoa</taxon>
        <taxon>Arthropoda</taxon>
        <taxon>Crustacea</taxon>
        <taxon>Multicrustacea</taxon>
        <taxon>Malacostraca</taxon>
        <taxon>Eumalacostraca</taxon>
        <taxon>Eucarida</taxon>
        <taxon>Decapoda</taxon>
        <taxon>Pleocyemata</taxon>
        <taxon>Brachyura</taxon>
        <taxon>Eubrachyura</taxon>
        <taxon>Portunoidea</taxon>
        <taxon>Portunidae</taxon>
        <taxon>Portuninae</taxon>
        <taxon>Portunus</taxon>
    </lineage>
</organism>
<accession>A0A5B7IXX3</accession>
<dbReference type="EMBL" id="VSRR010079011">
    <property type="protein sequence ID" value="MPC88812.1"/>
    <property type="molecule type" value="Genomic_DNA"/>
</dbReference>
<evidence type="ECO:0000313" key="2">
    <source>
        <dbReference type="Proteomes" id="UP000324222"/>
    </source>
</evidence>
<protein>
    <submittedName>
        <fullName evidence="1">Uncharacterized protein</fullName>
    </submittedName>
</protein>